<protein>
    <submittedName>
        <fullName evidence="1">Abi-like protein</fullName>
    </submittedName>
</protein>
<evidence type="ECO:0000313" key="2">
    <source>
        <dbReference type="Proteomes" id="UP000070442"/>
    </source>
</evidence>
<sequence>MGYYHGYKALRFIKKRSNDQNYEKFDQIKAIHDFDNRLKIIFFPILIQVETSLKNRLIDCLVPQENPSIEYIYSAMLIDYKRNKPGDKKYKKYLNRRLELRNKIDETIAYHYSKGNPVISHFFHNSKPVPLWAYFEVISFGEFGNFLYCLDRNYKIRFAEKLNIHHSGMNQNGRIIENMVFALTSLRNAVMHNSVIFDCRFNNDDQSNQIKGYIENKTGVRNISFSHIEDFLILTIFFLKSQNTSITELQRIVREFESAVKSLERNIPNSAFFQILGTDVNNKLTQLKSFII</sequence>
<gene>
    <name evidence="1" type="ORF">HMPREF1863_01396</name>
</gene>
<reference evidence="2" key="1">
    <citation type="submission" date="2016-01" db="EMBL/GenBank/DDBJ databases">
        <authorList>
            <person name="Mitreva M."/>
            <person name="Pepin K.H."/>
            <person name="Mihindukulasuriya K.A."/>
            <person name="Fulton R."/>
            <person name="Fronick C."/>
            <person name="O'Laughlin M."/>
            <person name="Miner T."/>
            <person name="Herter B."/>
            <person name="Rosa B.A."/>
            <person name="Cordes M."/>
            <person name="Tomlinson C."/>
            <person name="Wollam A."/>
            <person name="Palsikar V.B."/>
            <person name="Mardis E.R."/>
            <person name="Wilson R.K."/>
        </authorList>
    </citation>
    <scope>NUCLEOTIDE SEQUENCE [LARGE SCALE GENOMIC DNA]</scope>
    <source>
        <strain evidence="2">DNF00729</strain>
    </source>
</reference>
<evidence type="ECO:0000313" key="1">
    <source>
        <dbReference type="EMBL" id="KXB65390.1"/>
    </source>
</evidence>
<keyword evidence="2" id="KW-1185">Reference proteome</keyword>
<organism evidence="1 2">
    <name type="scientific">Aedoeadaptatus coxii</name>
    <dbReference type="NCBI Taxonomy" id="755172"/>
    <lineage>
        <taxon>Bacteria</taxon>
        <taxon>Bacillati</taxon>
        <taxon>Bacillota</taxon>
        <taxon>Tissierellia</taxon>
        <taxon>Tissierellales</taxon>
        <taxon>Peptoniphilaceae</taxon>
        <taxon>Aedoeadaptatus</taxon>
    </lineage>
</organism>
<proteinExistence type="predicted"/>
<dbReference type="RefSeq" id="WP_198142725.1">
    <property type="nucleotide sequence ID" value="NZ_KQ960181.1"/>
</dbReference>
<name>A0A134ACX5_9FIRM</name>
<dbReference type="STRING" id="755172.HMPREF1863_01396"/>
<dbReference type="Pfam" id="PF07751">
    <property type="entry name" value="Abi_2"/>
    <property type="match status" value="1"/>
</dbReference>
<comment type="caution">
    <text evidence="1">The sequence shown here is derived from an EMBL/GenBank/DDBJ whole genome shotgun (WGS) entry which is preliminary data.</text>
</comment>
<dbReference type="EMBL" id="LSDG01000042">
    <property type="protein sequence ID" value="KXB65390.1"/>
    <property type="molecule type" value="Genomic_DNA"/>
</dbReference>
<dbReference type="PATRIC" id="fig|755172.3.peg.1355"/>
<accession>A0A134ACX5</accession>
<dbReference type="AlphaFoldDB" id="A0A134ACX5"/>
<dbReference type="InterPro" id="IPR011664">
    <property type="entry name" value="Abi_system_AbiD/AbiF-like"/>
</dbReference>
<dbReference type="Proteomes" id="UP000070442">
    <property type="component" value="Unassembled WGS sequence"/>
</dbReference>